<dbReference type="GO" id="GO:0005351">
    <property type="term" value="F:carbohydrate:proton symporter activity"/>
    <property type="evidence" value="ECO:0007669"/>
    <property type="project" value="TreeGrafter"/>
</dbReference>
<protein>
    <recommendedName>
        <fullName evidence="11">Major facilitator superfamily (MFS) profile domain-containing protein</fullName>
    </recommendedName>
</protein>
<evidence type="ECO:0000256" key="5">
    <source>
        <dbReference type="ARBA" id="ARBA00022692"/>
    </source>
</evidence>
<comment type="similarity">
    <text evidence="2 8">Belongs to the major facilitator superfamily. Sugar transporter (TC 2.A.1.1) family.</text>
</comment>
<evidence type="ECO:0000256" key="7">
    <source>
        <dbReference type="ARBA" id="ARBA00023136"/>
    </source>
</evidence>
<keyword evidence="5 10" id="KW-0812">Transmembrane</keyword>
<evidence type="ECO:0000256" key="8">
    <source>
        <dbReference type="RuleBase" id="RU003346"/>
    </source>
</evidence>
<feature type="region of interest" description="Disordered" evidence="9">
    <location>
        <begin position="1"/>
        <end position="23"/>
    </location>
</feature>
<keyword evidence="13" id="KW-1185">Reference proteome</keyword>
<dbReference type="RefSeq" id="XP_016240055.1">
    <property type="nucleotide sequence ID" value="XM_016374779.1"/>
</dbReference>
<evidence type="ECO:0000259" key="11">
    <source>
        <dbReference type="PROSITE" id="PS50850"/>
    </source>
</evidence>
<feature type="transmembrane region" description="Helical" evidence="10">
    <location>
        <begin position="251"/>
        <end position="274"/>
    </location>
</feature>
<gene>
    <name evidence="12" type="ORF">PV08_00414</name>
</gene>
<feature type="transmembrane region" description="Helical" evidence="10">
    <location>
        <begin position="294"/>
        <end position="315"/>
    </location>
</feature>
<feature type="transmembrane region" description="Helical" evidence="10">
    <location>
        <begin position="413"/>
        <end position="434"/>
    </location>
</feature>
<proteinExistence type="inferred from homology"/>
<dbReference type="PROSITE" id="PS50850">
    <property type="entry name" value="MFS"/>
    <property type="match status" value="1"/>
</dbReference>
<dbReference type="PANTHER" id="PTHR48022">
    <property type="entry name" value="PLASTIDIC GLUCOSE TRANSPORTER 4"/>
    <property type="match status" value="1"/>
</dbReference>
<evidence type="ECO:0000313" key="13">
    <source>
        <dbReference type="Proteomes" id="UP000053328"/>
    </source>
</evidence>
<evidence type="ECO:0000256" key="1">
    <source>
        <dbReference type="ARBA" id="ARBA00004141"/>
    </source>
</evidence>
<dbReference type="InterPro" id="IPR005829">
    <property type="entry name" value="Sugar_transporter_CS"/>
</dbReference>
<keyword evidence="7 10" id="KW-0472">Membrane</keyword>
<dbReference type="InterPro" id="IPR050360">
    <property type="entry name" value="MFS_Sugar_Transporters"/>
</dbReference>
<dbReference type="OrthoDB" id="6612291at2759"/>
<feature type="transmembrane region" description="Helical" evidence="10">
    <location>
        <begin position="441"/>
        <end position="461"/>
    </location>
</feature>
<keyword evidence="3 8" id="KW-0813">Transport</keyword>
<dbReference type="HOGENOM" id="CLU_001265_11_5_1"/>
<evidence type="ECO:0000256" key="4">
    <source>
        <dbReference type="ARBA" id="ARBA00022597"/>
    </source>
</evidence>
<evidence type="ECO:0000256" key="3">
    <source>
        <dbReference type="ARBA" id="ARBA00022448"/>
    </source>
</evidence>
<dbReference type="InterPro" id="IPR003663">
    <property type="entry name" value="Sugar/inositol_transpt"/>
</dbReference>
<feature type="transmembrane region" description="Helical" evidence="10">
    <location>
        <begin position="222"/>
        <end position="244"/>
    </location>
</feature>
<dbReference type="Proteomes" id="UP000053328">
    <property type="component" value="Unassembled WGS sequence"/>
</dbReference>
<evidence type="ECO:0000256" key="6">
    <source>
        <dbReference type="ARBA" id="ARBA00022989"/>
    </source>
</evidence>
<name>A0A0D2C8F6_9EURO</name>
<feature type="transmembrane region" description="Helical" evidence="10">
    <location>
        <begin position="508"/>
        <end position="526"/>
    </location>
</feature>
<comment type="subcellular location">
    <subcellularLocation>
        <location evidence="1">Membrane</location>
        <topology evidence="1">Multi-pass membrane protein</topology>
    </subcellularLocation>
</comment>
<dbReference type="VEuPathDB" id="FungiDB:PV08_00414"/>
<feature type="transmembrane region" description="Helical" evidence="10">
    <location>
        <begin position="473"/>
        <end position="496"/>
    </location>
</feature>
<dbReference type="GO" id="GO:0016020">
    <property type="term" value="C:membrane"/>
    <property type="evidence" value="ECO:0007669"/>
    <property type="project" value="UniProtKB-SubCell"/>
</dbReference>
<dbReference type="PROSITE" id="PS00217">
    <property type="entry name" value="SUGAR_TRANSPORT_2"/>
    <property type="match status" value="1"/>
</dbReference>
<dbReference type="FunFam" id="1.20.1250.20:FF:000254">
    <property type="entry name" value="MAL31p Maltose permease"/>
    <property type="match status" value="1"/>
</dbReference>
<dbReference type="EMBL" id="KN847492">
    <property type="protein sequence ID" value="KIW19839.1"/>
    <property type="molecule type" value="Genomic_DNA"/>
</dbReference>
<dbReference type="AlphaFoldDB" id="A0A0D2C8F6"/>
<evidence type="ECO:0000313" key="12">
    <source>
        <dbReference type="EMBL" id="KIW19839.1"/>
    </source>
</evidence>
<reference evidence="12 13" key="1">
    <citation type="submission" date="2015-01" db="EMBL/GenBank/DDBJ databases">
        <title>The Genome Sequence of Exophiala spinifera CBS89968.</title>
        <authorList>
            <consortium name="The Broad Institute Genomics Platform"/>
            <person name="Cuomo C."/>
            <person name="de Hoog S."/>
            <person name="Gorbushina A."/>
            <person name="Stielow B."/>
            <person name="Teixiera M."/>
            <person name="Abouelleil A."/>
            <person name="Chapman S.B."/>
            <person name="Priest M."/>
            <person name="Young S.K."/>
            <person name="Wortman J."/>
            <person name="Nusbaum C."/>
            <person name="Birren B."/>
        </authorList>
    </citation>
    <scope>NUCLEOTIDE SEQUENCE [LARGE SCALE GENOMIC DNA]</scope>
    <source>
        <strain evidence="12 13">CBS 89968</strain>
    </source>
</reference>
<keyword evidence="4" id="KW-0762">Sugar transport</keyword>
<dbReference type="NCBIfam" id="TIGR00879">
    <property type="entry name" value="SP"/>
    <property type="match status" value="1"/>
</dbReference>
<dbReference type="InterPro" id="IPR036259">
    <property type="entry name" value="MFS_trans_sf"/>
</dbReference>
<keyword evidence="6 10" id="KW-1133">Transmembrane helix</keyword>
<dbReference type="PANTHER" id="PTHR48022:SF49">
    <property type="entry name" value="SUGAR TRANSPORTER, PUTATIVE (AFU_ORTHOLOGUE AFUA_8G01340)-RELATED"/>
    <property type="match status" value="1"/>
</dbReference>
<evidence type="ECO:0000256" key="10">
    <source>
        <dbReference type="SAM" id="Phobius"/>
    </source>
</evidence>
<dbReference type="Pfam" id="PF00083">
    <property type="entry name" value="Sugar_tr"/>
    <property type="match status" value="1"/>
</dbReference>
<feature type="transmembrane region" description="Helical" evidence="10">
    <location>
        <begin position="379"/>
        <end position="401"/>
    </location>
</feature>
<evidence type="ECO:0000256" key="9">
    <source>
        <dbReference type="SAM" id="MobiDB-lite"/>
    </source>
</evidence>
<feature type="domain" description="Major facilitator superfamily (MFS) profile" evidence="11">
    <location>
        <begin position="112"/>
        <end position="565"/>
    </location>
</feature>
<dbReference type="Gene3D" id="1.20.1250.20">
    <property type="entry name" value="MFS general substrate transporter like domains"/>
    <property type="match status" value="1"/>
</dbReference>
<dbReference type="GeneID" id="27327497"/>
<feature type="transmembrane region" description="Helical" evidence="10">
    <location>
        <begin position="197"/>
        <end position="216"/>
    </location>
</feature>
<feature type="transmembrane region" description="Helical" evidence="10">
    <location>
        <begin position="538"/>
        <end position="559"/>
    </location>
</feature>
<accession>A0A0D2C8F6</accession>
<organism evidence="12 13">
    <name type="scientific">Exophiala spinifera</name>
    <dbReference type="NCBI Taxonomy" id="91928"/>
    <lineage>
        <taxon>Eukaryota</taxon>
        <taxon>Fungi</taxon>
        <taxon>Dikarya</taxon>
        <taxon>Ascomycota</taxon>
        <taxon>Pezizomycotina</taxon>
        <taxon>Eurotiomycetes</taxon>
        <taxon>Chaetothyriomycetidae</taxon>
        <taxon>Chaetothyriales</taxon>
        <taxon>Herpotrichiellaceae</taxon>
        <taxon>Exophiala</taxon>
    </lineage>
</organism>
<dbReference type="InterPro" id="IPR005828">
    <property type="entry name" value="MFS_sugar_transport-like"/>
</dbReference>
<dbReference type="SUPFAM" id="SSF103473">
    <property type="entry name" value="MFS general substrate transporter"/>
    <property type="match status" value="1"/>
</dbReference>
<sequence length="615" mass="68152">MTDANNNGHRPGFSRESGASTDKAHPSEFLEFVTLGDPTLQHLERLKTQQEQESNQQTQVNVTNSNDELFSGLFHAIPDLRRLSTDARAATKAEHTMTFLRGCRLYPKAIMWSVLLSMTIVMEGYDGALINSFYAFPVFRKSYGTPTNHKPDDPNSKPDYQISPAWQTGLTNAAVSGEILGLMFNGFLTDKFGYHKTMVGSLIAMSLFVFLAFFAVNIEMLLVAQIFCGFPWGVFQTLSTTYAAEVMPMTLRAYLTSSVNMCWLIGQLLAASVIRALVHNTSEWSYRLPFGLQWAFAVPILIGVLFAPESPWWCVRHEKIDEAKKSLLRLTTKGTDPDFNADETIAMMQQTNAVEKYLNGGGVSYLDCFKGTDLRRTEICCVVWCTQALGGGAMTGYAAYFYEQAGFNTANSFNLAVGMYAGAICAGILSWVGMRKIGRRTLYIGGLAVSLVLLIVTGIVGTLPETNTTSWTLGSMLIALTIVYDFTIGPVCYVLVAEVPSTRLRVKTVVLARVAYNIASIVINILTPRMLNPSAWDWKGKSCFVYAGTALGCLVWCWFRLPEPFGLTYMELDILFEKKAAARKFKEFQANLAGTGYFSLTQAGTRSDSVWRGYQ</sequence>
<dbReference type="InterPro" id="IPR020846">
    <property type="entry name" value="MFS_dom"/>
</dbReference>
<evidence type="ECO:0000256" key="2">
    <source>
        <dbReference type="ARBA" id="ARBA00010992"/>
    </source>
</evidence>